<dbReference type="Proteomes" id="UP000887540">
    <property type="component" value="Unplaced"/>
</dbReference>
<evidence type="ECO:0000313" key="12">
    <source>
        <dbReference type="WBParaSite" id="ACRNAN_scaffold2902.g27682.t1"/>
    </source>
</evidence>
<dbReference type="NCBIfam" id="TIGR01136">
    <property type="entry name" value="cysKM"/>
    <property type="match status" value="1"/>
</dbReference>
<feature type="modified residue" description="N6-(pyridoxal phosphate)lysine" evidence="8">
    <location>
        <position position="47"/>
    </location>
</feature>
<protein>
    <recommendedName>
        <fullName evidence="9">Cysteine synthase</fullName>
        <ecNumber evidence="9">2.5.1.47</ecNumber>
    </recommendedName>
</protein>
<feature type="binding site" evidence="7">
    <location>
        <position position="270"/>
    </location>
    <ligand>
        <name>pyridoxal 5'-phosphate</name>
        <dbReference type="ChEBI" id="CHEBI:597326"/>
    </ligand>
</feature>
<keyword evidence="11" id="KW-1185">Reference proteome</keyword>
<evidence type="ECO:0000256" key="3">
    <source>
        <dbReference type="ARBA" id="ARBA00022605"/>
    </source>
</evidence>
<evidence type="ECO:0000256" key="4">
    <source>
        <dbReference type="ARBA" id="ARBA00022679"/>
    </source>
</evidence>
<evidence type="ECO:0000256" key="5">
    <source>
        <dbReference type="ARBA" id="ARBA00022898"/>
    </source>
</evidence>
<dbReference type="GO" id="GO:0004124">
    <property type="term" value="F:cysteine synthase activity"/>
    <property type="evidence" value="ECO:0007669"/>
    <property type="project" value="UniProtKB-UniRule"/>
</dbReference>
<evidence type="ECO:0000256" key="7">
    <source>
        <dbReference type="PIRSR" id="PIRSR605856-50"/>
    </source>
</evidence>
<dbReference type="AlphaFoldDB" id="A0A914DLQ9"/>
<keyword evidence="5 7" id="KW-0663">Pyridoxal phosphate</keyword>
<dbReference type="Gene3D" id="3.40.50.1100">
    <property type="match status" value="2"/>
</dbReference>
<dbReference type="InterPro" id="IPR005859">
    <property type="entry name" value="CysK"/>
</dbReference>
<dbReference type="InterPro" id="IPR001926">
    <property type="entry name" value="TrpB-like_PALP"/>
</dbReference>
<comment type="cofactor">
    <cofactor evidence="1 7 9">
        <name>pyridoxal 5'-phosphate</name>
        <dbReference type="ChEBI" id="CHEBI:597326"/>
    </cofactor>
</comment>
<dbReference type="Pfam" id="PF00291">
    <property type="entry name" value="PALP"/>
    <property type="match status" value="1"/>
</dbReference>
<dbReference type="SUPFAM" id="SSF53686">
    <property type="entry name" value="Tryptophan synthase beta subunit-like PLP-dependent enzymes"/>
    <property type="match status" value="1"/>
</dbReference>
<keyword evidence="6 9" id="KW-0198">Cysteine biosynthesis</keyword>
<evidence type="ECO:0000256" key="1">
    <source>
        <dbReference type="ARBA" id="ARBA00001933"/>
    </source>
</evidence>
<dbReference type="InterPro" id="IPR001216">
    <property type="entry name" value="P-phosphate_BS"/>
</dbReference>
<comment type="catalytic activity">
    <reaction evidence="9">
        <text>O-acetyl-L-serine + hydrogen sulfide = L-cysteine + acetate</text>
        <dbReference type="Rhea" id="RHEA:14829"/>
        <dbReference type="ChEBI" id="CHEBI:29919"/>
        <dbReference type="ChEBI" id="CHEBI:30089"/>
        <dbReference type="ChEBI" id="CHEBI:35235"/>
        <dbReference type="ChEBI" id="CHEBI:58340"/>
        <dbReference type="EC" id="2.5.1.47"/>
    </reaction>
</comment>
<dbReference type="InterPro" id="IPR005856">
    <property type="entry name" value="Cys_synth"/>
</dbReference>
<organism evidence="11 12">
    <name type="scientific">Acrobeloides nanus</name>
    <dbReference type="NCBI Taxonomy" id="290746"/>
    <lineage>
        <taxon>Eukaryota</taxon>
        <taxon>Metazoa</taxon>
        <taxon>Ecdysozoa</taxon>
        <taxon>Nematoda</taxon>
        <taxon>Chromadorea</taxon>
        <taxon>Rhabditida</taxon>
        <taxon>Tylenchina</taxon>
        <taxon>Cephalobomorpha</taxon>
        <taxon>Cephaloboidea</taxon>
        <taxon>Cephalobidae</taxon>
        <taxon>Acrobeloides</taxon>
    </lineage>
</organism>
<dbReference type="InterPro" id="IPR050214">
    <property type="entry name" value="Cys_Synth/Cystath_Beta-Synth"/>
</dbReference>
<keyword evidence="4 9" id="KW-0808">Transferase</keyword>
<evidence type="ECO:0000259" key="10">
    <source>
        <dbReference type="Pfam" id="PF00291"/>
    </source>
</evidence>
<feature type="binding site" evidence="7">
    <location>
        <position position="78"/>
    </location>
    <ligand>
        <name>pyridoxal 5'-phosphate</name>
        <dbReference type="ChEBI" id="CHEBI:597326"/>
    </ligand>
</feature>
<dbReference type="PROSITE" id="PS00901">
    <property type="entry name" value="CYS_SYNTHASE"/>
    <property type="match status" value="1"/>
</dbReference>
<comment type="similarity">
    <text evidence="2 9">Belongs to the cysteine synthase/cystathionine beta-synthase family.</text>
</comment>
<dbReference type="FunFam" id="3.40.50.1100:FF:000006">
    <property type="entry name" value="Cysteine synthase"/>
    <property type="match status" value="1"/>
</dbReference>
<dbReference type="EC" id="2.5.1.47" evidence="9"/>
<dbReference type="PANTHER" id="PTHR10314">
    <property type="entry name" value="CYSTATHIONINE BETA-SYNTHASE"/>
    <property type="match status" value="1"/>
</dbReference>
<sequence length="340" mass="36903">MTSNKICKDATEMIGNTPLVYLNKVTEGLNATIALKIEYMNPGLSVKDRPGPYMIEKAEKEGRIIPGETVLIEPTSGNMGIALAFAAAIKGYKIVLVMPASMSIERRTLLKAYGAELILTDQELGFKGVMDRAQALKEIIPNSVILNQFTNPNNVEIHYKTTGPEIWQQTDGKVDLCCFGVGSGGTISGVGRYLQEKNPNIKMFAVEPYESSVLNGLPAASHMIAGIGAGIIPEILDRSLFDEAIRIKSEDAIAMAKRLALEEGLLVGISSGANVCAAIELAKRPENVGKLIVTLAPSYGERYLSTALYKDIKLECEKMTKTTLEEDVEYLQNKGLLSKD</sequence>
<dbReference type="CDD" id="cd01561">
    <property type="entry name" value="CBS_like"/>
    <property type="match status" value="1"/>
</dbReference>
<dbReference type="NCBIfam" id="TIGR01139">
    <property type="entry name" value="cysK"/>
    <property type="match status" value="1"/>
</dbReference>
<dbReference type="GO" id="GO:0006535">
    <property type="term" value="P:cysteine biosynthetic process from serine"/>
    <property type="evidence" value="ECO:0007669"/>
    <property type="project" value="UniProtKB-UniRule"/>
</dbReference>
<dbReference type="WBParaSite" id="ACRNAN_scaffold2902.g27682.t1">
    <property type="protein sequence ID" value="ACRNAN_scaffold2902.g27682.t1"/>
    <property type="gene ID" value="ACRNAN_scaffold2902.g27682"/>
</dbReference>
<dbReference type="InterPro" id="IPR036052">
    <property type="entry name" value="TrpB-like_PALP_sf"/>
</dbReference>
<evidence type="ECO:0000256" key="8">
    <source>
        <dbReference type="PIRSR" id="PIRSR605856-51"/>
    </source>
</evidence>
<proteinExistence type="inferred from homology"/>
<accession>A0A914DLQ9</accession>
<evidence type="ECO:0000313" key="11">
    <source>
        <dbReference type="Proteomes" id="UP000887540"/>
    </source>
</evidence>
<feature type="binding site" evidence="7">
    <location>
        <begin position="182"/>
        <end position="186"/>
    </location>
    <ligand>
        <name>pyridoxal 5'-phosphate</name>
        <dbReference type="ChEBI" id="CHEBI:597326"/>
    </ligand>
</feature>
<evidence type="ECO:0000256" key="9">
    <source>
        <dbReference type="RuleBase" id="RU003985"/>
    </source>
</evidence>
<reference evidence="12" key="1">
    <citation type="submission" date="2022-11" db="UniProtKB">
        <authorList>
            <consortium name="WormBaseParasite"/>
        </authorList>
    </citation>
    <scope>IDENTIFICATION</scope>
</reference>
<keyword evidence="3 9" id="KW-0028">Amino-acid biosynthesis</keyword>
<name>A0A914DLQ9_9BILA</name>
<evidence type="ECO:0000256" key="6">
    <source>
        <dbReference type="ARBA" id="ARBA00023192"/>
    </source>
</evidence>
<evidence type="ECO:0000256" key="2">
    <source>
        <dbReference type="ARBA" id="ARBA00007103"/>
    </source>
</evidence>
<feature type="domain" description="Tryptophan synthase beta chain-like PALP" evidence="10">
    <location>
        <begin position="12"/>
        <end position="295"/>
    </location>
</feature>